<protein>
    <submittedName>
        <fullName evidence="2">Lipase</fullName>
    </submittedName>
</protein>
<comment type="caution">
    <text evidence="2">The sequence shown here is derived from an EMBL/GenBank/DDBJ whole genome shotgun (WGS) entry which is preliminary data.</text>
</comment>
<dbReference type="Pfam" id="PF02089">
    <property type="entry name" value="Palm_thioest"/>
    <property type="match status" value="1"/>
</dbReference>
<gene>
    <name evidence="2" type="ORF">F4Y42_13640</name>
</gene>
<accession>A0A6B0YYJ4</accession>
<dbReference type="Gene3D" id="3.40.50.1820">
    <property type="entry name" value="alpha/beta hydrolase"/>
    <property type="match status" value="1"/>
</dbReference>
<evidence type="ECO:0000313" key="2">
    <source>
        <dbReference type="EMBL" id="MXY94478.1"/>
    </source>
</evidence>
<dbReference type="PANTHER" id="PTHR37946:SF1">
    <property type="entry name" value="SLL1969 PROTEIN"/>
    <property type="match status" value="1"/>
</dbReference>
<proteinExistence type="predicted"/>
<name>A0A6B0YYJ4_9CHLR</name>
<sequence length="270" mass="29957">MSQIRNRLWQQYQNAAQSVWELPPAGQDSEEAVQAPPVSPLDQQRRNRTVLVHGYKDEASVFSPLASYLSDLGLEPHAVTLAPSDCSVPLETLAQQLADFIDRSFLSYQKLDFVAFSLGGIVTRYYIQRMGGAARTNRLLTVAAPHHGTLMAFASRLPAAVQLRPNSEFLRDLNADAESLASIPFVSIWSPFDLMIVPPHSSRMPVATNVAVWTLRHQSLITSQRGMRTIAEQLLVEGQSLPDPTFHDMAGRPPLARRTAGEGFELQRQN</sequence>
<evidence type="ECO:0000256" key="1">
    <source>
        <dbReference type="SAM" id="MobiDB-lite"/>
    </source>
</evidence>
<dbReference type="InterPro" id="IPR029058">
    <property type="entry name" value="AB_hydrolase_fold"/>
</dbReference>
<dbReference type="PANTHER" id="PTHR37946">
    <property type="entry name" value="SLL1969 PROTEIN"/>
    <property type="match status" value="1"/>
</dbReference>
<dbReference type="EMBL" id="VXRG01000113">
    <property type="protein sequence ID" value="MXY94478.1"/>
    <property type="molecule type" value="Genomic_DNA"/>
</dbReference>
<feature type="region of interest" description="Disordered" evidence="1">
    <location>
        <begin position="242"/>
        <end position="270"/>
    </location>
</feature>
<dbReference type="AlphaFoldDB" id="A0A6B0YYJ4"/>
<organism evidence="2">
    <name type="scientific">Caldilineaceae bacterium SB0664_bin_27</name>
    <dbReference type="NCBI Taxonomy" id="2605260"/>
    <lineage>
        <taxon>Bacteria</taxon>
        <taxon>Bacillati</taxon>
        <taxon>Chloroflexota</taxon>
        <taxon>Caldilineae</taxon>
        <taxon>Caldilineales</taxon>
        <taxon>Caldilineaceae</taxon>
    </lineage>
</organism>
<dbReference type="SUPFAM" id="SSF53474">
    <property type="entry name" value="alpha/beta-Hydrolases"/>
    <property type="match status" value="1"/>
</dbReference>
<reference evidence="2" key="1">
    <citation type="submission" date="2019-09" db="EMBL/GenBank/DDBJ databases">
        <title>Characterisation of the sponge microbiome using genome-centric metagenomics.</title>
        <authorList>
            <person name="Engelberts J.P."/>
            <person name="Robbins S.J."/>
            <person name="De Goeij J.M."/>
            <person name="Aranda M."/>
            <person name="Bell S.C."/>
            <person name="Webster N.S."/>
        </authorList>
    </citation>
    <scope>NUCLEOTIDE SEQUENCE</scope>
    <source>
        <strain evidence="2">SB0664_bin_27</strain>
    </source>
</reference>